<accession>A0A151R4N4</accession>
<dbReference type="STRING" id="3821.A0A151R4N4"/>
<proteinExistence type="predicted"/>
<evidence type="ECO:0008006" key="3">
    <source>
        <dbReference type="Google" id="ProtNLM"/>
    </source>
</evidence>
<keyword evidence="2" id="KW-1185">Reference proteome</keyword>
<dbReference type="EMBL" id="KQ484110">
    <property type="protein sequence ID" value="KYP37395.1"/>
    <property type="molecule type" value="Genomic_DNA"/>
</dbReference>
<name>A0A151R4N4_CAJCA</name>
<dbReference type="Proteomes" id="UP000075243">
    <property type="component" value="Unassembled WGS sequence"/>
</dbReference>
<protein>
    <recommendedName>
        <fullName evidence="3">Reverse transcriptase Ty1/copia-type domain-containing protein</fullName>
    </recommendedName>
</protein>
<reference evidence="1" key="1">
    <citation type="journal article" date="2012" name="Nat. Biotechnol.">
        <title>Draft genome sequence of pigeonpea (Cajanus cajan), an orphan legume crop of resource-poor farmers.</title>
        <authorList>
            <person name="Varshney R.K."/>
            <person name="Chen W."/>
            <person name="Li Y."/>
            <person name="Bharti A.K."/>
            <person name="Saxena R.K."/>
            <person name="Schlueter J.A."/>
            <person name="Donoghue M.T."/>
            <person name="Azam S."/>
            <person name="Fan G."/>
            <person name="Whaley A.M."/>
            <person name="Farmer A.D."/>
            <person name="Sheridan J."/>
            <person name="Iwata A."/>
            <person name="Tuteja R."/>
            <person name="Penmetsa R.V."/>
            <person name="Wu W."/>
            <person name="Upadhyaya H.D."/>
            <person name="Yang S.P."/>
            <person name="Shah T."/>
            <person name="Saxena K.B."/>
            <person name="Michael T."/>
            <person name="McCombie W.R."/>
            <person name="Yang B."/>
            <person name="Zhang G."/>
            <person name="Yang H."/>
            <person name="Wang J."/>
            <person name="Spillane C."/>
            <person name="Cook D.R."/>
            <person name="May G.D."/>
            <person name="Xu X."/>
            <person name="Jackson S.A."/>
        </authorList>
    </citation>
    <scope>NUCLEOTIDE SEQUENCE [LARGE SCALE GENOMIC DNA]</scope>
</reference>
<evidence type="ECO:0000313" key="2">
    <source>
        <dbReference type="Proteomes" id="UP000075243"/>
    </source>
</evidence>
<dbReference type="Gramene" id="C.cajan_39608.t">
    <property type="protein sequence ID" value="C.cajan_39608.t.cds1"/>
    <property type="gene ID" value="C.cajan_39608"/>
</dbReference>
<dbReference type="PANTHER" id="PTHR11439">
    <property type="entry name" value="GAG-POL-RELATED RETROTRANSPOSON"/>
    <property type="match status" value="1"/>
</dbReference>
<dbReference type="PANTHER" id="PTHR11439:SF470">
    <property type="entry name" value="CYSTEINE-RICH RLK (RECEPTOR-LIKE PROTEIN KINASE) 8"/>
    <property type="match status" value="1"/>
</dbReference>
<sequence>MYQRLVGRLIYLSHTRPNIAFIVSLDNQFMHKPKEAHLQVALRIVQYLKGTPRRGILFKRNKNVNLKAYTDVDYAGSVVDRKSTIRYCTFLCGNLVT</sequence>
<dbReference type="AlphaFoldDB" id="A0A151R4N4"/>
<evidence type="ECO:0000313" key="1">
    <source>
        <dbReference type="EMBL" id="KYP37395.1"/>
    </source>
</evidence>
<gene>
    <name evidence="1" type="ORF">KK1_041405</name>
</gene>
<organism evidence="1 2">
    <name type="scientific">Cajanus cajan</name>
    <name type="common">Pigeon pea</name>
    <name type="synonym">Cajanus indicus</name>
    <dbReference type="NCBI Taxonomy" id="3821"/>
    <lineage>
        <taxon>Eukaryota</taxon>
        <taxon>Viridiplantae</taxon>
        <taxon>Streptophyta</taxon>
        <taxon>Embryophyta</taxon>
        <taxon>Tracheophyta</taxon>
        <taxon>Spermatophyta</taxon>
        <taxon>Magnoliopsida</taxon>
        <taxon>eudicotyledons</taxon>
        <taxon>Gunneridae</taxon>
        <taxon>Pentapetalae</taxon>
        <taxon>rosids</taxon>
        <taxon>fabids</taxon>
        <taxon>Fabales</taxon>
        <taxon>Fabaceae</taxon>
        <taxon>Papilionoideae</taxon>
        <taxon>50 kb inversion clade</taxon>
        <taxon>NPAAA clade</taxon>
        <taxon>indigoferoid/millettioid clade</taxon>
        <taxon>Phaseoleae</taxon>
        <taxon>Cajanus</taxon>
    </lineage>
</organism>